<dbReference type="GO" id="GO:0004527">
    <property type="term" value="F:exonuclease activity"/>
    <property type="evidence" value="ECO:0007669"/>
    <property type="project" value="UniProtKB-KW"/>
</dbReference>
<name>F8S2Z3_9BACT</name>
<dbReference type="SUPFAM" id="SSF52113">
    <property type="entry name" value="BRCT domain"/>
    <property type="match status" value="1"/>
</dbReference>
<keyword evidence="1" id="KW-0269">Exonuclease</keyword>
<dbReference type="EMBL" id="HQ456128">
    <property type="protein sequence ID" value="AEH95297.1"/>
    <property type="molecule type" value="Genomic_DNA"/>
</dbReference>
<sequence length="169" mass="18247">MARSAWPQLTDHRLQSVCEFLDYPLRSHHDAPDDAKAAGHVLFSAMNALGFDSARLLDALAVTRKDAVAVTHRASALSTSRKRDGVPDAPLAGEVVVFTGELCLGPHVTADLAAAAGCSVANDVSGLTTLLVEGRPKGHRETRKQLRARQVRADVRSEREFMDLLGLLR</sequence>
<proteinExistence type="predicted"/>
<organism evidence="1">
    <name type="scientific">Aplysina aerophoba bacterial symbiont clone AANRPS</name>
    <dbReference type="NCBI Taxonomy" id="1042317"/>
    <lineage>
        <taxon>Bacteria</taxon>
        <taxon>environmental samples</taxon>
    </lineage>
</organism>
<dbReference type="InterPro" id="IPR036420">
    <property type="entry name" value="BRCT_dom_sf"/>
</dbReference>
<dbReference type="SUPFAM" id="SSF53098">
    <property type="entry name" value="Ribonuclease H-like"/>
    <property type="match status" value="1"/>
</dbReference>
<dbReference type="AlphaFoldDB" id="F8S2Z3"/>
<keyword evidence="1" id="KW-0378">Hydrolase</keyword>
<reference evidence="1" key="1">
    <citation type="submission" date="2010-10" db="EMBL/GenBank/DDBJ databases">
        <title>Diversity of nonribosomal peptide synthetase (NRPS) genes in microbial consortia of marine sponges by cultivation and metagenomics.</title>
        <authorList>
            <person name="Pimentel-Elardo S.M."/>
            <person name="Grozdanov L."/>
            <person name="Proksch S."/>
            <person name="Hentschel U."/>
        </authorList>
    </citation>
    <scope>NUCLEOTIDE SEQUENCE</scope>
</reference>
<evidence type="ECO:0000313" key="1">
    <source>
        <dbReference type="EMBL" id="AEH95297.1"/>
    </source>
</evidence>
<keyword evidence="1" id="KW-0540">Nuclease</keyword>
<dbReference type="Gene3D" id="3.40.50.10190">
    <property type="entry name" value="BRCT domain"/>
    <property type="match status" value="1"/>
</dbReference>
<protein>
    <submittedName>
        <fullName evidence="1">Putative exonuclease</fullName>
    </submittedName>
</protein>
<accession>F8S2Z3</accession>
<dbReference type="InterPro" id="IPR012337">
    <property type="entry name" value="RNaseH-like_sf"/>
</dbReference>